<reference evidence="1" key="1">
    <citation type="journal article" date="2014" name="Front. Microbiol.">
        <title>High frequency of phylogenetically diverse reductive dehalogenase-homologous genes in deep subseafloor sedimentary metagenomes.</title>
        <authorList>
            <person name="Kawai M."/>
            <person name="Futagami T."/>
            <person name="Toyoda A."/>
            <person name="Takaki Y."/>
            <person name="Nishi S."/>
            <person name="Hori S."/>
            <person name="Arai W."/>
            <person name="Tsubouchi T."/>
            <person name="Morono Y."/>
            <person name="Uchiyama I."/>
            <person name="Ito T."/>
            <person name="Fujiyama A."/>
            <person name="Inagaki F."/>
            <person name="Takami H."/>
        </authorList>
    </citation>
    <scope>NUCLEOTIDE SEQUENCE</scope>
    <source>
        <strain evidence="1">Expedition CK06-06</strain>
    </source>
</reference>
<sequence>MVQPIIPIVSELENCIAILSSELYDAHLPIPIININPRKKYILRFTPENYELIIGAAFRNVNCTQINEELLHEAVHMNNYVNHVVDCTSNQYHNQYFLRSALEIGLFVKNTKLRVGG</sequence>
<evidence type="ECO:0000313" key="1">
    <source>
        <dbReference type="EMBL" id="GAH00544.1"/>
    </source>
</evidence>
<dbReference type="AlphaFoldDB" id="X1D643"/>
<name>X1D643_9ZZZZ</name>
<organism evidence="1">
    <name type="scientific">marine sediment metagenome</name>
    <dbReference type="NCBI Taxonomy" id="412755"/>
    <lineage>
        <taxon>unclassified sequences</taxon>
        <taxon>metagenomes</taxon>
        <taxon>ecological metagenomes</taxon>
    </lineage>
</organism>
<dbReference type="EMBL" id="BART01025409">
    <property type="protein sequence ID" value="GAH00544.1"/>
    <property type="molecule type" value="Genomic_DNA"/>
</dbReference>
<proteinExistence type="predicted"/>
<comment type="caution">
    <text evidence="1">The sequence shown here is derived from an EMBL/GenBank/DDBJ whole genome shotgun (WGS) entry which is preliminary data.</text>
</comment>
<accession>X1D643</accession>
<feature type="non-terminal residue" evidence="1">
    <location>
        <position position="117"/>
    </location>
</feature>
<gene>
    <name evidence="1" type="ORF">S01H4_45613</name>
</gene>
<protein>
    <submittedName>
        <fullName evidence="1">Uncharacterized protein</fullName>
    </submittedName>
</protein>